<dbReference type="Proteomes" id="UP001597448">
    <property type="component" value="Unassembled WGS sequence"/>
</dbReference>
<organism evidence="2 3">
    <name type="scientific">Paenibacillus rhizoplanae</name>
    <dbReference type="NCBI Taxonomy" id="1917181"/>
    <lineage>
        <taxon>Bacteria</taxon>
        <taxon>Bacillati</taxon>
        <taxon>Bacillota</taxon>
        <taxon>Bacilli</taxon>
        <taxon>Bacillales</taxon>
        <taxon>Paenibacillaceae</taxon>
        <taxon>Paenibacillus</taxon>
    </lineage>
</organism>
<feature type="transmembrane region" description="Helical" evidence="1">
    <location>
        <begin position="133"/>
        <end position="153"/>
    </location>
</feature>
<accession>A0ABW5F7N5</accession>
<sequence>MKALPGLLRADLLKMQRTPFLLIHLLTPLIGAGLFLAYYSISAASEAGKVMAFMQAIACAYPTVIGLVCAMTAEQEAVAGRFQGMLGLPAGRTTTFFSKLLLLLGFSLGAVLITFTLFGTGFSRVLHQGSHGLLFYGTGAVIIFGSSLFLYLLHLTVSLHFGRGASIGIGIAGSLIAALMLTGLGDAMWPYIPFAWGARFVSLWAFAHTGHSISPAVSGQTAGLWVCITATVMLGLLSVLWFQRWEGRPADD</sequence>
<dbReference type="RefSeq" id="WP_209986926.1">
    <property type="nucleotide sequence ID" value="NZ_JBHSVQ010000001.1"/>
</dbReference>
<gene>
    <name evidence="2" type="ORF">ACFSX3_08775</name>
</gene>
<dbReference type="Pfam" id="PF12730">
    <property type="entry name" value="ABC2_membrane_4"/>
    <property type="match status" value="1"/>
</dbReference>
<keyword evidence="1" id="KW-0812">Transmembrane</keyword>
<name>A0ABW5F7N5_9BACL</name>
<comment type="caution">
    <text evidence="2">The sequence shown here is derived from an EMBL/GenBank/DDBJ whole genome shotgun (WGS) entry which is preliminary data.</text>
</comment>
<dbReference type="CDD" id="cd21808">
    <property type="entry name" value="ABC-2_lan_permease_MutG"/>
    <property type="match status" value="1"/>
</dbReference>
<dbReference type="NCBIfam" id="TIGR03733">
    <property type="entry name" value="lanti_perm_MutG"/>
    <property type="match status" value="1"/>
</dbReference>
<feature type="transmembrane region" description="Helical" evidence="1">
    <location>
        <begin position="165"/>
        <end position="185"/>
    </location>
</feature>
<evidence type="ECO:0000313" key="2">
    <source>
        <dbReference type="EMBL" id="MFD2409960.1"/>
    </source>
</evidence>
<keyword evidence="3" id="KW-1185">Reference proteome</keyword>
<keyword evidence="1" id="KW-0472">Membrane</keyword>
<feature type="transmembrane region" description="Helical" evidence="1">
    <location>
        <begin position="100"/>
        <end position="121"/>
    </location>
</feature>
<dbReference type="EMBL" id="JBHUKY010000019">
    <property type="protein sequence ID" value="MFD2409960.1"/>
    <property type="molecule type" value="Genomic_DNA"/>
</dbReference>
<dbReference type="InterPro" id="IPR022294">
    <property type="entry name" value="ABC-transptr_permeasesu"/>
</dbReference>
<keyword evidence="1" id="KW-1133">Transmembrane helix</keyword>
<protein>
    <submittedName>
        <fullName evidence="2">Lantibiotic immunity ABC transporter MutG family permease subunit</fullName>
    </submittedName>
</protein>
<evidence type="ECO:0000256" key="1">
    <source>
        <dbReference type="SAM" id="Phobius"/>
    </source>
</evidence>
<evidence type="ECO:0000313" key="3">
    <source>
        <dbReference type="Proteomes" id="UP001597448"/>
    </source>
</evidence>
<reference evidence="3" key="1">
    <citation type="journal article" date="2019" name="Int. J. Syst. Evol. Microbiol.">
        <title>The Global Catalogue of Microorganisms (GCM) 10K type strain sequencing project: providing services to taxonomists for standard genome sequencing and annotation.</title>
        <authorList>
            <consortium name="The Broad Institute Genomics Platform"/>
            <consortium name="The Broad Institute Genome Sequencing Center for Infectious Disease"/>
            <person name="Wu L."/>
            <person name="Ma J."/>
        </authorList>
    </citation>
    <scope>NUCLEOTIDE SEQUENCE [LARGE SCALE GENOMIC DNA]</scope>
    <source>
        <strain evidence="3">CCM 8725</strain>
    </source>
</reference>
<feature type="transmembrane region" description="Helical" evidence="1">
    <location>
        <begin position="53"/>
        <end position="73"/>
    </location>
</feature>
<feature type="transmembrane region" description="Helical" evidence="1">
    <location>
        <begin position="222"/>
        <end position="242"/>
    </location>
</feature>
<proteinExistence type="predicted"/>
<feature type="transmembrane region" description="Helical" evidence="1">
    <location>
        <begin position="21"/>
        <end position="41"/>
    </location>
</feature>